<dbReference type="PANTHER" id="PTHR43798:SF33">
    <property type="entry name" value="HYDROLASE, PUTATIVE (AFU_ORTHOLOGUE AFUA_2G14860)-RELATED"/>
    <property type="match status" value="1"/>
</dbReference>
<dbReference type="Pfam" id="PF12697">
    <property type="entry name" value="Abhydrolase_6"/>
    <property type="match status" value="1"/>
</dbReference>
<gene>
    <name evidence="2" type="ORF">QSV35_19520</name>
</gene>
<evidence type="ECO:0000313" key="3">
    <source>
        <dbReference type="Proteomes" id="UP001235064"/>
    </source>
</evidence>
<dbReference type="GO" id="GO:0016787">
    <property type="term" value="F:hydrolase activity"/>
    <property type="evidence" value="ECO:0007669"/>
    <property type="project" value="UniProtKB-KW"/>
</dbReference>
<evidence type="ECO:0000313" key="2">
    <source>
        <dbReference type="EMBL" id="MDL9981525.1"/>
    </source>
</evidence>
<protein>
    <submittedName>
        <fullName evidence="2">Alpha/beta fold hydrolase</fullName>
    </submittedName>
</protein>
<organism evidence="2 3">
    <name type="scientific">Microbacterium candidum</name>
    <dbReference type="NCBI Taxonomy" id="3041922"/>
    <lineage>
        <taxon>Bacteria</taxon>
        <taxon>Bacillati</taxon>
        <taxon>Actinomycetota</taxon>
        <taxon>Actinomycetes</taxon>
        <taxon>Micrococcales</taxon>
        <taxon>Microbacteriaceae</taxon>
        <taxon>Microbacterium</taxon>
    </lineage>
</organism>
<dbReference type="PANTHER" id="PTHR43798">
    <property type="entry name" value="MONOACYLGLYCEROL LIPASE"/>
    <property type="match status" value="1"/>
</dbReference>
<dbReference type="Gene3D" id="3.40.50.1820">
    <property type="entry name" value="alpha/beta hydrolase"/>
    <property type="match status" value="1"/>
</dbReference>
<dbReference type="Proteomes" id="UP001235064">
    <property type="component" value="Unassembled WGS sequence"/>
</dbReference>
<comment type="caution">
    <text evidence="2">The sequence shown here is derived from an EMBL/GenBank/DDBJ whole genome shotgun (WGS) entry which is preliminary data.</text>
</comment>
<dbReference type="EMBL" id="JASXSZ010000009">
    <property type="protein sequence ID" value="MDL9981525.1"/>
    <property type="molecule type" value="Genomic_DNA"/>
</dbReference>
<dbReference type="SUPFAM" id="SSF53474">
    <property type="entry name" value="alpha/beta-Hydrolases"/>
    <property type="match status" value="1"/>
</dbReference>
<accession>A0ABT7N4B5</accession>
<evidence type="ECO:0000259" key="1">
    <source>
        <dbReference type="Pfam" id="PF12697"/>
    </source>
</evidence>
<name>A0ABT7N4B5_9MICO</name>
<dbReference type="InterPro" id="IPR050266">
    <property type="entry name" value="AB_hydrolase_sf"/>
</dbReference>
<feature type="domain" description="AB hydrolase-1" evidence="1">
    <location>
        <begin position="53"/>
        <end position="287"/>
    </location>
</feature>
<sequence>MNPPWMSEAVRMDDALGPIDWSAWPAEAERWTVDAPSGPLAAVGMGDVQAPRILLVPGMTGSKEDFLLMMPLLAAAGYRVESFDLAGQYESYPAGPENLDPPQAHYRLELFAADLRAVLATGTTPAHVLGYSFAGTVAIEVAVGRPELFASLTLMSAPPLHGQALRGFKLLGPVSHCVPGRALGPPFIAALRYNVHGAPADRARFVTARLDLTRPSSVGDMLLLMKQTPDRDAVLRATGIPLLVVSGAHDVWVDGTHEAYADRIGARLVLIDTGHSPCETAPHQVTRAMLELIEG</sequence>
<dbReference type="InterPro" id="IPR000073">
    <property type="entry name" value="AB_hydrolase_1"/>
</dbReference>
<keyword evidence="2" id="KW-0378">Hydrolase</keyword>
<dbReference type="InterPro" id="IPR029058">
    <property type="entry name" value="AB_hydrolase_fold"/>
</dbReference>
<keyword evidence="3" id="KW-1185">Reference proteome</keyword>
<proteinExistence type="predicted"/>
<dbReference type="RefSeq" id="WP_286290664.1">
    <property type="nucleotide sequence ID" value="NZ_JASXSZ010000009.1"/>
</dbReference>
<reference evidence="2 3" key="1">
    <citation type="submission" date="2023-06" db="EMBL/GenBank/DDBJ databases">
        <title>Microbacterium sp. nov., isolated from a waste landfill.</title>
        <authorList>
            <person name="Wen W."/>
        </authorList>
    </citation>
    <scope>NUCLEOTIDE SEQUENCE [LARGE SCALE GENOMIC DNA]</scope>
    <source>
        <strain evidence="2 3">ASV49</strain>
    </source>
</reference>